<dbReference type="AlphaFoldDB" id="A0AAV2PRY6"/>
<sequence length="141" mass="16025">TYHLRTSSHEVGVESLLLADASYISERYLRCVPSIEKCLVVQAILKLETMRLLAFMLIIAYAEIAAAHTWEETYDKWMQNMKPGWHVEMTTDYENLQRCHCMTEGDELGSHEIHGVSSTSSSFEWVGIHSHNGASAGRIEH</sequence>
<comment type="caution">
    <text evidence="1">The sequence shown here is derived from an EMBL/GenBank/DDBJ whole genome shotgun (WGS) entry which is preliminary data.</text>
</comment>
<dbReference type="EMBL" id="CAXKWB010001400">
    <property type="protein sequence ID" value="CAL4064278.1"/>
    <property type="molecule type" value="Genomic_DNA"/>
</dbReference>
<evidence type="ECO:0000313" key="1">
    <source>
        <dbReference type="EMBL" id="CAL4064278.1"/>
    </source>
</evidence>
<keyword evidence="2" id="KW-1185">Reference proteome</keyword>
<name>A0AAV2PRY6_MEGNR</name>
<protein>
    <submittedName>
        <fullName evidence="1">Uncharacterized protein</fullName>
    </submittedName>
</protein>
<proteinExistence type="predicted"/>
<organism evidence="1 2">
    <name type="scientific">Meganyctiphanes norvegica</name>
    <name type="common">Northern krill</name>
    <name type="synonym">Thysanopoda norvegica</name>
    <dbReference type="NCBI Taxonomy" id="48144"/>
    <lineage>
        <taxon>Eukaryota</taxon>
        <taxon>Metazoa</taxon>
        <taxon>Ecdysozoa</taxon>
        <taxon>Arthropoda</taxon>
        <taxon>Crustacea</taxon>
        <taxon>Multicrustacea</taxon>
        <taxon>Malacostraca</taxon>
        <taxon>Eumalacostraca</taxon>
        <taxon>Eucarida</taxon>
        <taxon>Euphausiacea</taxon>
        <taxon>Euphausiidae</taxon>
        <taxon>Meganyctiphanes</taxon>
    </lineage>
</organism>
<reference evidence="1 2" key="1">
    <citation type="submission" date="2024-05" db="EMBL/GenBank/DDBJ databases">
        <authorList>
            <person name="Wallberg A."/>
        </authorList>
    </citation>
    <scope>NUCLEOTIDE SEQUENCE [LARGE SCALE GENOMIC DNA]</scope>
</reference>
<dbReference type="Proteomes" id="UP001497623">
    <property type="component" value="Unassembled WGS sequence"/>
</dbReference>
<feature type="non-terminal residue" evidence="1">
    <location>
        <position position="1"/>
    </location>
</feature>
<evidence type="ECO:0000313" key="2">
    <source>
        <dbReference type="Proteomes" id="UP001497623"/>
    </source>
</evidence>
<gene>
    <name evidence="1" type="ORF">MNOR_LOCUS3939</name>
</gene>
<accession>A0AAV2PRY6</accession>